<evidence type="ECO:0000313" key="1">
    <source>
        <dbReference type="EMBL" id="KAK3329809.1"/>
    </source>
</evidence>
<gene>
    <name evidence="1" type="ORF">B0H66DRAFT_610864</name>
</gene>
<accession>A0AAE0MG67</accession>
<dbReference type="Proteomes" id="UP001283341">
    <property type="component" value="Unassembled WGS sequence"/>
</dbReference>
<name>A0AAE0MG67_9PEZI</name>
<keyword evidence="2" id="KW-1185">Reference proteome</keyword>
<evidence type="ECO:0000313" key="2">
    <source>
        <dbReference type="Proteomes" id="UP001283341"/>
    </source>
</evidence>
<sequence length="529" mass="60370">MCIKIIRHFACDVFGDHVCNYILRCSAPVQVLLRKDPDFEQACIKNHSEREEWYDDACPDCTGFCVLPPQNPPSRVVERDLGQQQLNNGSTSTEPFGLCETTLETVGSYTNYLCRFIFYLATSNIFANDDIEPLQDLMMAPPSGGRPTLRKLTHKFSVLLQEILCKSNPSHGAANEMDHAQFEDDDGGVHHEHSLHPTFYCDCFFNPQQHLRFLSNPATHIRTLLTVRMLQEMCQEDQSDPAARPVMEMLHNLQNAMTMAFGAMEKQWRKQPADLQTDVDMIFLPYTELQHRIGTLKNLMTDAMSRFRQDIRRLYLPDEAAELKRLQDRANLVKIAIYLMAADVGVSLSRARMALSCLLTMVVGYDADWASFDPSSPDRPNFHLRRLAYLANHNPRSVRYWADMVNWKLDSEDEHRKYERKWGQWCEIMSARAEVVLEIVRATSPDLARLDPMEACCPACCEDLVQQKATESELVAPSANKWCHANGAAHWYCRNCLVRNALAIPSHAKGYTPPAPHCPTCRVPFHSTE</sequence>
<comment type="caution">
    <text evidence="1">The sequence shown here is derived from an EMBL/GenBank/DDBJ whole genome shotgun (WGS) entry which is preliminary data.</text>
</comment>
<dbReference type="EMBL" id="JAUEDM010000001">
    <property type="protein sequence ID" value="KAK3329809.1"/>
    <property type="molecule type" value="Genomic_DNA"/>
</dbReference>
<reference evidence="1" key="2">
    <citation type="submission" date="2023-06" db="EMBL/GenBank/DDBJ databases">
        <authorList>
            <consortium name="Lawrence Berkeley National Laboratory"/>
            <person name="Haridas S."/>
            <person name="Hensen N."/>
            <person name="Bonometti L."/>
            <person name="Westerberg I."/>
            <person name="Brannstrom I.O."/>
            <person name="Guillou S."/>
            <person name="Cros-Aarteil S."/>
            <person name="Calhoun S."/>
            <person name="Kuo A."/>
            <person name="Mondo S."/>
            <person name="Pangilinan J."/>
            <person name="Riley R."/>
            <person name="Labutti K."/>
            <person name="Andreopoulos B."/>
            <person name="Lipzen A."/>
            <person name="Chen C."/>
            <person name="Yanf M."/>
            <person name="Daum C."/>
            <person name="Ng V."/>
            <person name="Clum A."/>
            <person name="Steindorff A."/>
            <person name="Ohm R."/>
            <person name="Martin F."/>
            <person name="Silar P."/>
            <person name="Natvig D."/>
            <person name="Lalanne C."/>
            <person name="Gautier V."/>
            <person name="Ament-Velasquez S.L."/>
            <person name="Kruys A."/>
            <person name="Hutchinson M.I."/>
            <person name="Powell A.J."/>
            <person name="Barry K."/>
            <person name="Miller A.N."/>
            <person name="Grigoriev I.V."/>
            <person name="Debuchy R."/>
            <person name="Gladieux P."/>
            <person name="Thoren M.H."/>
            <person name="Johannesson H."/>
        </authorList>
    </citation>
    <scope>NUCLEOTIDE SEQUENCE</scope>
    <source>
        <strain evidence="1">CBS 118394</strain>
    </source>
</reference>
<protein>
    <submittedName>
        <fullName evidence="1">Uncharacterized protein</fullName>
    </submittedName>
</protein>
<organism evidence="1 2">
    <name type="scientific">Apodospora peruviana</name>
    <dbReference type="NCBI Taxonomy" id="516989"/>
    <lineage>
        <taxon>Eukaryota</taxon>
        <taxon>Fungi</taxon>
        <taxon>Dikarya</taxon>
        <taxon>Ascomycota</taxon>
        <taxon>Pezizomycotina</taxon>
        <taxon>Sordariomycetes</taxon>
        <taxon>Sordariomycetidae</taxon>
        <taxon>Sordariales</taxon>
        <taxon>Lasiosphaeriaceae</taxon>
        <taxon>Apodospora</taxon>
    </lineage>
</organism>
<reference evidence="1" key="1">
    <citation type="journal article" date="2023" name="Mol. Phylogenet. Evol.">
        <title>Genome-scale phylogeny and comparative genomics of the fungal order Sordariales.</title>
        <authorList>
            <person name="Hensen N."/>
            <person name="Bonometti L."/>
            <person name="Westerberg I."/>
            <person name="Brannstrom I.O."/>
            <person name="Guillou S."/>
            <person name="Cros-Aarteil S."/>
            <person name="Calhoun S."/>
            <person name="Haridas S."/>
            <person name="Kuo A."/>
            <person name="Mondo S."/>
            <person name="Pangilinan J."/>
            <person name="Riley R."/>
            <person name="LaButti K."/>
            <person name="Andreopoulos B."/>
            <person name="Lipzen A."/>
            <person name="Chen C."/>
            <person name="Yan M."/>
            <person name="Daum C."/>
            <person name="Ng V."/>
            <person name="Clum A."/>
            <person name="Steindorff A."/>
            <person name="Ohm R.A."/>
            <person name="Martin F."/>
            <person name="Silar P."/>
            <person name="Natvig D.O."/>
            <person name="Lalanne C."/>
            <person name="Gautier V."/>
            <person name="Ament-Velasquez S.L."/>
            <person name="Kruys A."/>
            <person name="Hutchinson M.I."/>
            <person name="Powell A.J."/>
            <person name="Barry K."/>
            <person name="Miller A.N."/>
            <person name="Grigoriev I.V."/>
            <person name="Debuchy R."/>
            <person name="Gladieux P."/>
            <person name="Hiltunen Thoren M."/>
            <person name="Johannesson H."/>
        </authorList>
    </citation>
    <scope>NUCLEOTIDE SEQUENCE</scope>
    <source>
        <strain evidence="1">CBS 118394</strain>
    </source>
</reference>
<proteinExistence type="predicted"/>
<dbReference type="AlphaFoldDB" id="A0AAE0MG67"/>